<dbReference type="Proteomes" id="UP000253945">
    <property type="component" value="Unassembled WGS sequence"/>
</dbReference>
<feature type="signal peptide" evidence="4">
    <location>
        <begin position="1"/>
        <end position="24"/>
    </location>
</feature>
<keyword evidence="3" id="KW-0408">Iron</keyword>
<dbReference type="GO" id="GO:0009055">
    <property type="term" value="F:electron transfer activity"/>
    <property type="evidence" value="ECO:0007669"/>
    <property type="project" value="InterPro"/>
</dbReference>
<dbReference type="GO" id="GO:0005506">
    <property type="term" value="F:iron ion binding"/>
    <property type="evidence" value="ECO:0007669"/>
    <property type="project" value="InterPro"/>
</dbReference>
<dbReference type="InterPro" id="IPR010980">
    <property type="entry name" value="Cyt_c/b562"/>
</dbReference>
<dbReference type="RefSeq" id="WP_111353301.1">
    <property type="nucleotide sequence ID" value="NZ_CAURNP010000012.1"/>
</dbReference>
<evidence type="ECO:0000313" key="5">
    <source>
        <dbReference type="EMBL" id="RDF11831.1"/>
    </source>
</evidence>
<comment type="similarity">
    <text evidence="1">Belongs to the cytochrome b562 family.</text>
</comment>
<feature type="binding site" description="axial binding residue" evidence="3">
    <location>
        <position position="123"/>
    </location>
    <ligand>
        <name>heme b</name>
        <dbReference type="ChEBI" id="CHEBI:60344"/>
    </ligand>
    <ligandPart>
        <name>Fe</name>
        <dbReference type="ChEBI" id="CHEBI:18248"/>
    </ligandPart>
</feature>
<dbReference type="EMBL" id="QEQF01000001">
    <property type="protein sequence ID" value="RDF11831.1"/>
    <property type="molecule type" value="Genomic_DNA"/>
</dbReference>
<feature type="binding site" description="axial binding residue" evidence="3">
    <location>
        <position position="31"/>
    </location>
    <ligand>
        <name>heme b</name>
        <dbReference type="ChEBI" id="CHEBI:60344"/>
    </ligand>
    <ligandPart>
        <name>Fe</name>
        <dbReference type="ChEBI" id="CHEBI:18248"/>
    </ligandPart>
</feature>
<evidence type="ECO:0000256" key="2">
    <source>
        <dbReference type="ARBA" id="ARBA00022729"/>
    </source>
</evidence>
<keyword evidence="6" id="KW-1185">Reference proteome</keyword>
<dbReference type="Gene3D" id="1.20.120.10">
    <property type="entry name" value="Cytochrome c/b562"/>
    <property type="match status" value="1"/>
</dbReference>
<keyword evidence="3" id="KW-0479">Metal-binding</keyword>
<feature type="chain" id="PRO_5016672278" evidence="4">
    <location>
        <begin position="25"/>
        <end position="127"/>
    </location>
</feature>
<comment type="caution">
    <text evidence="5">The sequence shown here is derived from an EMBL/GenBank/DDBJ whole genome shotgun (WGS) entry which is preliminary data.</text>
</comment>
<dbReference type="Pfam" id="PF07361">
    <property type="entry name" value="Cytochrom_B562"/>
    <property type="match status" value="1"/>
</dbReference>
<proteinExistence type="inferred from homology"/>
<sequence length="127" mass="14365">MKLKTLLKTSLVVGLFAFSTNALSAGVMKEMIQMKKQLNALNQSQTSEEFQAAAEQFIEYSKDAQHTMPKSVGDDQERFKGYQAGVQEVIDVVNQANEKAKAGNLAEAKEMIEQLDEMRKKYHKEYK</sequence>
<organism evidence="5 6">
    <name type="scientific">Haemophilus paraphrohaemolyticus</name>
    <dbReference type="NCBI Taxonomy" id="736"/>
    <lineage>
        <taxon>Bacteria</taxon>
        <taxon>Pseudomonadati</taxon>
        <taxon>Pseudomonadota</taxon>
        <taxon>Gammaproteobacteria</taxon>
        <taxon>Pasteurellales</taxon>
        <taxon>Pasteurellaceae</taxon>
        <taxon>Haemophilus</taxon>
    </lineage>
</organism>
<evidence type="ECO:0000256" key="1">
    <source>
        <dbReference type="ARBA" id="ARBA00005523"/>
    </source>
</evidence>
<name>A0A369ZUL3_9PAST</name>
<dbReference type="PIRSF" id="PIRSF000029">
    <property type="entry name" value="Cytochrome_b562"/>
    <property type="match status" value="1"/>
</dbReference>
<comment type="cofactor">
    <cofactor evidence="3">
        <name>heme b</name>
        <dbReference type="ChEBI" id="CHEBI:60344"/>
    </cofactor>
    <text evidence="3">Binds 1 heme b (iron(II)-protoporphyrin IX) group per molecule.</text>
</comment>
<dbReference type="GO" id="GO:0020037">
    <property type="term" value="F:heme binding"/>
    <property type="evidence" value="ECO:0007669"/>
    <property type="project" value="InterPro"/>
</dbReference>
<reference evidence="5 6" key="1">
    <citation type="submission" date="2018-05" db="EMBL/GenBank/DDBJ databases">
        <title>Draft Genome Sequences for a Diverse set of 7 Haemophilus Species.</title>
        <authorList>
            <person name="Nichols M."/>
            <person name="Topaz N."/>
            <person name="Wang X."/>
            <person name="Wang X."/>
            <person name="Boxrud D."/>
        </authorList>
    </citation>
    <scope>NUCLEOTIDE SEQUENCE [LARGE SCALE GENOMIC DNA]</scope>
    <source>
        <strain evidence="5 6">C2014016342</strain>
    </source>
</reference>
<dbReference type="SUPFAM" id="SSF47175">
    <property type="entry name" value="Cytochromes"/>
    <property type="match status" value="1"/>
</dbReference>
<dbReference type="STRING" id="736.B0184_07915"/>
<evidence type="ECO:0000313" key="6">
    <source>
        <dbReference type="Proteomes" id="UP000253945"/>
    </source>
</evidence>
<dbReference type="InterPro" id="IPR009155">
    <property type="entry name" value="Cyt_b562"/>
</dbReference>
<dbReference type="GO" id="GO:0042597">
    <property type="term" value="C:periplasmic space"/>
    <property type="evidence" value="ECO:0007669"/>
    <property type="project" value="InterPro"/>
</dbReference>
<dbReference type="AlphaFoldDB" id="A0A369ZUL3"/>
<accession>A0A369ZUL3</accession>
<evidence type="ECO:0000256" key="3">
    <source>
        <dbReference type="PIRSR" id="PIRSR000029-1"/>
    </source>
</evidence>
<evidence type="ECO:0000256" key="4">
    <source>
        <dbReference type="SAM" id="SignalP"/>
    </source>
</evidence>
<keyword evidence="2 4" id="KW-0732">Signal</keyword>
<keyword evidence="3" id="KW-0349">Heme</keyword>
<gene>
    <name evidence="5" type="ORF">DPV92_01260</name>
</gene>
<dbReference type="GO" id="GO:0022900">
    <property type="term" value="P:electron transport chain"/>
    <property type="evidence" value="ECO:0007669"/>
    <property type="project" value="InterPro"/>
</dbReference>
<protein>
    <submittedName>
        <fullName evidence="5">Cytochrome B562</fullName>
    </submittedName>
</protein>